<dbReference type="SUPFAM" id="SSF51011">
    <property type="entry name" value="Glycosyl hydrolase domain"/>
    <property type="match status" value="1"/>
</dbReference>
<evidence type="ECO:0000256" key="4">
    <source>
        <dbReference type="ARBA" id="ARBA00008061"/>
    </source>
</evidence>
<feature type="region of interest" description="Disordered" evidence="14">
    <location>
        <begin position="525"/>
        <end position="544"/>
    </location>
</feature>
<keyword evidence="9" id="KW-0868">Chloride</keyword>
<dbReference type="CDD" id="cd11317">
    <property type="entry name" value="AmyAc_bac_euk_AmyA"/>
    <property type="match status" value="1"/>
</dbReference>
<evidence type="ECO:0000259" key="16">
    <source>
        <dbReference type="SMART" id="SM00642"/>
    </source>
</evidence>
<sequence length="744" mass="83305">MQVVCIPFTGYMYEKACPECLNDTHRFEEVFLLQEVNIRQRGDRVYGDYRDPHCKNKQVIVHLFEWKWSDVADECERFLGKKQFCGVQVSPPNEHVVVTQPMRPWWERYQPVSYKLHSRGGTEAEFKDMVTRCKNVGVRVYVDSVVNHMAGLGRIGTGTAGSHFNSSDYDFPGVPYTRPNFNTRDKCPSGGGGVDNYSDPKNVRNCFLVGLTDLDQSKEYVRDKIAEFFDHCIDLGVAGFRIDASKHMWPDDVKAIQDRVKDLPEGGRPFFYHEVIDQNDGAVRVNEYYELGYVTEFRYCQKIAYGVHNFGEFNNMYVPSWGMADPSHAFVFVDNHDNQRGHGGGGNLITHKTPRDYKMAVAFTLAYNYGFTRVMSSYYFENTDAGPPHNADYSAKDVTINADGSCGNGWVCEHRWNPVANMVVFRNAVAGTDIKHWRNENDEISFARGQKGFFAMAKQGHMDRNLQTGLPAGEYCDLVSDCMKKITVDGSGNAHIVIDNSAEPMLAFIVDGPTGPGDHFFFQKPSVTSSPPEQTTSQAPPTAVVSTSYTSTTFNTGTTETTGNSTWARTVILIERNTKNGENLFIDGGIDHDHRQGCTDNPVTSPCSIPIRHSPEPTYSPAVNAWKVGDNYLDWYGAEPGQGSYGGSQATGSPALWTTNQKGVAEYSPLNTYGAHFWLLDITMDCSKTESGWVEFKYRINGNWEGQIHDRTCGTPPYTTVNHMAKCGAKNVFHNNGQCEITAL</sequence>
<name>K1R3F6_MAGGI</name>
<feature type="domain" description="Alpha-amylase C-terminal" evidence="15">
    <location>
        <begin position="434"/>
        <end position="514"/>
    </location>
</feature>
<keyword evidence="7 13" id="KW-0378">Hydrolase</keyword>
<evidence type="ECO:0000256" key="2">
    <source>
        <dbReference type="ARBA" id="ARBA00001913"/>
    </source>
</evidence>
<dbReference type="Gene3D" id="3.20.20.80">
    <property type="entry name" value="Glycosidases"/>
    <property type="match status" value="1"/>
</dbReference>
<evidence type="ECO:0000256" key="13">
    <source>
        <dbReference type="RuleBase" id="RU361134"/>
    </source>
</evidence>
<evidence type="ECO:0000256" key="10">
    <source>
        <dbReference type="ARBA" id="ARBA00023277"/>
    </source>
</evidence>
<dbReference type="Pfam" id="PF00128">
    <property type="entry name" value="Alpha-amylase"/>
    <property type="match status" value="1"/>
</dbReference>
<feature type="domain" description="Glycosyl hydrolase family 13 catalytic" evidence="16">
    <location>
        <begin position="58"/>
        <end position="426"/>
    </location>
</feature>
<dbReference type="InterPro" id="IPR013780">
    <property type="entry name" value="Glyco_hydro_b"/>
</dbReference>
<comment type="cofactor">
    <cofactor evidence="3">
        <name>chloride</name>
        <dbReference type="ChEBI" id="CHEBI:17996"/>
    </cofactor>
</comment>
<feature type="compositionally biased region" description="Polar residues" evidence="14">
    <location>
        <begin position="525"/>
        <end position="540"/>
    </location>
</feature>
<evidence type="ECO:0000256" key="9">
    <source>
        <dbReference type="ARBA" id="ARBA00023214"/>
    </source>
</evidence>
<evidence type="ECO:0000256" key="7">
    <source>
        <dbReference type="ARBA" id="ARBA00022801"/>
    </source>
</evidence>
<evidence type="ECO:0000259" key="15">
    <source>
        <dbReference type="SMART" id="SM00632"/>
    </source>
</evidence>
<dbReference type="InterPro" id="IPR031319">
    <property type="entry name" value="A-amylase_C"/>
</dbReference>
<dbReference type="Gene3D" id="2.60.40.1180">
    <property type="entry name" value="Golgi alpha-mannosidase II"/>
    <property type="match status" value="1"/>
</dbReference>
<keyword evidence="6" id="KW-0479">Metal-binding</keyword>
<dbReference type="PRINTS" id="PR00110">
    <property type="entry name" value="ALPHAAMYLASE"/>
</dbReference>
<dbReference type="EC" id="3.2.1.1" evidence="5 13"/>
<evidence type="ECO:0000256" key="11">
    <source>
        <dbReference type="ARBA" id="ARBA00023295"/>
    </source>
</evidence>
<evidence type="ECO:0000256" key="1">
    <source>
        <dbReference type="ARBA" id="ARBA00000548"/>
    </source>
</evidence>
<dbReference type="EMBL" id="JH818466">
    <property type="protein sequence ID" value="EKC28396.1"/>
    <property type="molecule type" value="Genomic_DNA"/>
</dbReference>
<keyword evidence="10 13" id="KW-0119">Carbohydrate metabolism</keyword>
<comment type="catalytic activity">
    <reaction evidence="1 13">
        <text>Endohydrolysis of (1-&gt;4)-alpha-D-glucosidic linkages in polysaccharides containing three or more (1-&gt;4)-alpha-linked D-glucose units.</text>
        <dbReference type="EC" id="3.2.1.1"/>
    </reaction>
</comment>
<keyword evidence="11 13" id="KW-0326">Glycosidase</keyword>
<dbReference type="PANTHER" id="PTHR43447">
    <property type="entry name" value="ALPHA-AMYLASE"/>
    <property type="match status" value="1"/>
</dbReference>
<dbReference type="SMART" id="SM00632">
    <property type="entry name" value="Aamy_C"/>
    <property type="match status" value="1"/>
</dbReference>
<evidence type="ECO:0000256" key="6">
    <source>
        <dbReference type="ARBA" id="ARBA00022723"/>
    </source>
</evidence>
<accession>K1R3F6</accession>
<comment type="similarity">
    <text evidence="4 12">Belongs to the glycosyl hydrolase 13 family.</text>
</comment>
<dbReference type="SMART" id="SM00642">
    <property type="entry name" value="Aamy"/>
    <property type="match status" value="1"/>
</dbReference>
<proteinExistence type="inferred from homology"/>
<reference evidence="17" key="1">
    <citation type="journal article" date="2012" name="Nature">
        <title>The oyster genome reveals stress adaptation and complexity of shell formation.</title>
        <authorList>
            <person name="Zhang G."/>
            <person name="Fang X."/>
            <person name="Guo X."/>
            <person name="Li L."/>
            <person name="Luo R."/>
            <person name="Xu F."/>
            <person name="Yang P."/>
            <person name="Zhang L."/>
            <person name="Wang X."/>
            <person name="Qi H."/>
            <person name="Xiong Z."/>
            <person name="Que H."/>
            <person name="Xie Y."/>
            <person name="Holland P.W."/>
            <person name="Paps J."/>
            <person name="Zhu Y."/>
            <person name="Wu F."/>
            <person name="Chen Y."/>
            <person name="Wang J."/>
            <person name="Peng C."/>
            <person name="Meng J."/>
            <person name="Yang L."/>
            <person name="Liu J."/>
            <person name="Wen B."/>
            <person name="Zhang N."/>
            <person name="Huang Z."/>
            <person name="Zhu Q."/>
            <person name="Feng Y."/>
            <person name="Mount A."/>
            <person name="Hedgecock D."/>
            <person name="Xu Z."/>
            <person name="Liu Y."/>
            <person name="Domazet-Loso T."/>
            <person name="Du Y."/>
            <person name="Sun X."/>
            <person name="Zhang S."/>
            <person name="Liu B."/>
            <person name="Cheng P."/>
            <person name="Jiang X."/>
            <person name="Li J."/>
            <person name="Fan D."/>
            <person name="Wang W."/>
            <person name="Fu W."/>
            <person name="Wang T."/>
            <person name="Wang B."/>
            <person name="Zhang J."/>
            <person name="Peng Z."/>
            <person name="Li Y."/>
            <person name="Li N."/>
            <person name="Wang J."/>
            <person name="Chen M."/>
            <person name="He Y."/>
            <person name="Tan F."/>
            <person name="Song X."/>
            <person name="Zheng Q."/>
            <person name="Huang R."/>
            <person name="Yang H."/>
            <person name="Du X."/>
            <person name="Chen L."/>
            <person name="Yang M."/>
            <person name="Gaffney P.M."/>
            <person name="Wang S."/>
            <person name="Luo L."/>
            <person name="She Z."/>
            <person name="Ming Y."/>
            <person name="Huang W."/>
            <person name="Zhang S."/>
            <person name="Huang B."/>
            <person name="Zhang Y."/>
            <person name="Qu T."/>
            <person name="Ni P."/>
            <person name="Miao G."/>
            <person name="Wang J."/>
            <person name="Wang Q."/>
            <person name="Steinberg C.E."/>
            <person name="Wang H."/>
            <person name="Li N."/>
            <person name="Qian L."/>
            <person name="Zhang G."/>
            <person name="Li Y."/>
            <person name="Yang H."/>
            <person name="Liu X."/>
            <person name="Wang J."/>
            <person name="Yin Y."/>
            <person name="Wang J."/>
        </authorList>
    </citation>
    <scope>NUCLEOTIDE SEQUENCE [LARGE SCALE GENOMIC DNA]</scope>
    <source>
        <strain evidence="17">05x7-T-G4-1.051#20</strain>
    </source>
</reference>
<dbReference type="GO" id="GO:0004556">
    <property type="term" value="F:alpha-amylase activity"/>
    <property type="evidence" value="ECO:0007669"/>
    <property type="project" value="UniProtKB-UniRule"/>
</dbReference>
<dbReference type="InParanoid" id="K1R3F6"/>
<dbReference type="InterPro" id="IPR006047">
    <property type="entry name" value="GH13_cat_dom"/>
</dbReference>
<evidence type="ECO:0000256" key="3">
    <source>
        <dbReference type="ARBA" id="ARBA00001923"/>
    </source>
</evidence>
<dbReference type="AlphaFoldDB" id="K1R3F6"/>
<keyword evidence="8" id="KW-0106">Calcium</keyword>
<dbReference type="SUPFAM" id="SSF51445">
    <property type="entry name" value="(Trans)glycosidases"/>
    <property type="match status" value="1"/>
</dbReference>
<evidence type="ECO:0000256" key="5">
    <source>
        <dbReference type="ARBA" id="ARBA00012595"/>
    </source>
</evidence>
<evidence type="ECO:0000256" key="8">
    <source>
        <dbReference type="ARBA" id="ARBA00022837"/>
    </source>
</evidence>
<evidence type="ECO:0000256" key="12">
    <source>
        <dbReference type="RuleBase" id="RU003615"/>
    </source>
</evidence>
<dbReference type="GO" id="GO:0046872">
    <property type="term" value="F:metal ion binding"/>
    <property type="evidence" value="ECO:0007669"/>
    <property type="project" value="UniProtKB-KW"/>
</dbReference>
<organism evidence="17">
    <name type="scientific">Magallana gigas</name>
    <name type="common">Pacific oyster</name>
    <name type="synonym">Crassostrea gigas</name>
    <dbReference type="NCBI Taxonomy" id="29159"/>
    <lineage>
        <taxon>Eukaryota</taxon>
        <taxon>Metazoa</taxon>
        <taxon>Spiralia</taxon>
        <taxon>Lophotrochozoa</taxon>
        <taxon>Mollusca</taxon>
        <taxon>Bivalvia</taxon>
        <taxon>Autobranchia</taxon>
        <taxon>Pteriomorphia</taxon>
        <taxon>Ostreida</taxon>
        <taxon>Ostreoidea</taxon>
        <taxon>Ostreidae</taxon>
        <taxon>Magallana</taxon>
    </lineage>
</organism>
<protein>
    <recommendedName>
        <fullName evidence="5 13">Alpha-amylase</fullName>
        <ecNumber evidence="5 13">3.2.1.1</ecNumber>
    </recommendedName>
</protein>
<evidence type="ECO:0000256" key="14">
    <source>
        <dbReference type="SAM" id="MobiDB-lite"/>
    </source>
</evidence>
<evidence type="ECO:0000313" key="17">
    <source>
        <dbReference type="EMBL" id="EKC28396.1"/>
    </source>
</evidence>
<dbReference type="GO" id="GO:0005975">
    <property type="term" value="P:carbohydrate metabolic process"/>
    <property type="evidence" value="ECO:0007669"/>
    <property type="project" value="InterPro"/>
</dbReference>
<dbReference type="InterPro" id="IPR017853">
    <property type="entry name" value="GH"/>
</dbReference>
<dbReference type="HOGENOM" id="CLU_013336_3_0_1"/>
<dbReference type="InterPro" id="IPR006046">
    <property type="entry name" value="Alpha_amylase"/>
</dbReference>
<comment type="cofactor">
    <cofactor evidence="2">
        <name>Ca(2+)</name>
        <dbReference type="ChEBI" id="CHEBI:29108"/>
    </cofactor>
</comment>
<gene>
    <name evidence="17" type="ORF">CGI_10023781</name>
</gene>